<dbReference type="InterPro" id="IPR007197">
    <property type="entry name" value="rSAM"/>
</dbReference>
<sequence>MYNVMGKTAAEFMDNAEIERSLAAAREKAKDKKEVERIIHKASGFGGLTHEEAGTLSYVEDKELIEKMFAAAKQIKKHIYGNRIVMFAPLYLSDYCVNECRYCGYHHSSCMERKKLTQEEIVQEVRALEKMGHKRLALETGEDPKNCPLDYVLESIKTIYSIHFDNGAIRRVNVNIAATTVENYKRLKEAGIGTYILFQETYHKPTYELQHPKGPKSNYEYHTTAHDRAMEAGIDDVGLGVLYGLYDWHFDIVGQIMHAEHLEAVFGVGPHTISMLRIRDAGDVKKTDYEHAVSDDDYKKIVAIMRMTVPYTGMILSTREGGAYRDSVIELGISQVSAGSATGVGGYTIKTQQPQFEIEDHRTPIEMTKELIRDGYIPSFCTACYRQGRTGDRFMRLAKTGQIGNICQPNALLTLKEYAVDYGDDEFKQMANELIERQLEEIPNDAVREKAKGYIAKIENGERDFRF</sequence>
<dbReference type="RefSeq" id="WP_082771196.1">
    <property type="nucleotide sequence ID" value="NZ_CABMOF010000005.1"/>
</dbReference>
<dbReference type="PATRIC" id="fig|626937.4.peg.2837"/>
<evidence type="ECO:0000256" key="2">
    <source>
        <dbReference type="ARBA" id="ARBA00022485"/>
    </source>
</evidence>
<feature type="domain" description="Biotin and thiamin synthesis-associated" evidence="7">
    <location>
        <begin position="274"/>
        <end position="378"/>
    </location>
</feature>
<dbReference type="GO" id="GO:0051539">
    <property type="term" value="F:4 iron, 4 sulfur cluster binding"/>
    <property type="evidence" value="ECO:0007669"/>
    <property type="project" value="UniProtKB-KW"/>
</dbReference>
<dbReference type="GO" id="GO:0003824">
    <property type="term" value="F:catalytic activity"/>
    <property type="evidence" value="ECO:0007669"/>
    <property type="project" value="InterPro"/>
</dbReference>
<gene>
    <name evidence="8" type="ORF">HMPREF3293_02876</name>
</gene>
<dbReference type="Proteomes" id="UP000070366">
    <property type="component" value="Unassembled WGS sequence"/>
</dbReference>
<comment type="cofactor">
    <cofactor evidence="1">
        <name>[4Fe-4S] cluster</name>
        <dbReference type="ChEBI" id="CHEBI:49883"/>
    </cofactor>
</comment>
<dbReference type="SMART" id="SM00876">
    <property type="entry name" value="BATS"/>
    <property type="match status" value="1"/>
</dbReference>
<dbReference type="Gene3D" id="3.20.20.70">
    <property type="entry name" value="Aldolase class I"/>
    <property type="match status" value="1"/>
</dbReference>
<comment type="caution">
    <text evidence="8">The sequence shown here is derived from an EMBL/GenBank/DDBJ whole genome shotgun (WGS) entry which is preliminary data.</text>
</comment>
<evidence type="ECO:0000256" key="6">
    <source>
        <dbReference type="ARBA" id="ARBA00023014"/>
    </source>
</evidence>
<evidence type="ECO:0000256" key="5">
    <source>
        <dbReference type="ARBA" id="ARBA00023004"/>
    </source>
</evidence>
<keyword evidence="5" id="KW-0408">Iron</keyword>
<dbReference type="KEGG" id="cmiu:B1H56_02590"/>
<keyword evidence="6" id="KW-0411">Iron-sulfur</keyword>
<dbReference type="SFLD" id="SFLDF00319">
    <property type="entry name" value="Fe_hydrogenase_maturase_(HydG"/>
    <property type="match status" value="1"/>
</dbReference>
<dbReference type="Pfam" id="PF04055">
    <property type="entry name" value="Radical_SAM"/>
    <property type="match status" value="1"/>
</dbReference>
<name>A0A136Q0M4_9FIRM</name>
<dbReference type="Pfam" id="PF06968">
    <property type="entry name" value="BATS"/>
    <property type="match status" value="1"/>
</dbReference>
<dbReference type="InterPro" id="IPR013785">
    <property type="entry name" value="Aldolase_TIM"/>
</dbReference>
<evidence type="ECO:0000313" key="9">
    <source>
        <dbReference type="Proteomes" id="UP000070366"/>
    </source>
</evidence>
<dbReference type="SUPFAM" id="SSF102114">
    <property type="entry name" value="Radical SAM enzymes"/>
    <property type="match status" value="1"/>
</dbReference>
<dbReference type="PANTHER" id="PTHR43583:SF2">
    <property type="entry name" value="THIAZOLE BIOSYNTHESIS PROTEIN"/>
    <property type="match status" value="1"/>
</dbReference>
<evidence type="ECO:0000313" key="8">
    <source>
        <dbReference type="EMBL" id="KXK64232.1"/>
    </source>
</evidence>
<dbReference type="InterPro" id="IPR034428">
    <property type="entry name" value="ThiH/NoCL/HydG-like"/>
</dbReference>
<evidence type="ECO:0000256" key="3">
    <source>
        <dbReference type="ARBA" id="ARBA00022691"/>
    </source>
</evidence>
<protein>
    <submittedName>
        <fullName evidence="8">Iron-only hydrogenase maturation rSAM protein HydG</fullName>
    </submittedName>
</protein>
<dbReference type="SFLD" id="SFLDG01060">
    <property type="entry name" value="BATS_domain_containing"/>
    <property type="match status" value="1"/>
</dbReference>
<evidence type="ECO:0000256" key="1">
    <source>
        <dbReference type="ARBA" id="ARBA00001966"/>
    </source>
</evidence>
<keyword evidence="9" id="KW-1185">Reference proteome</keyword>
<dbReference type="GO" id="GO:0046872">
    <property type="term" value="F:metal ion binding"/>
    <property type="evidence" value="ECO:0007669"/>
    <property type="project" value="UniProtKB-KW"/>
</dbReference>
<evidence type="ECO:0000259" key="7">
    <source>
        <dbReference type="SMART" id="SM00876"/>
    </source>
</evidence>
<keyword evidence="2" id="KW-0004">4Fe-4S</keyword>
<dbReference type="SFLD" id="SFLDS00029">
    <property type="entry name" value="Radical_SAM"/>
    <property type="match status" value="1"/>
</dbReference>
<dbReference type="SFLD" id="SFLDG01081">
    <property type="entry name" value="cleavage_of_the_Ca-Cb_bond_in"/>
    <property type="match status" value="1"/>
</dbReference>
<evidence type="ECO:0000256" key="4">
    <source>
        <dbReference type="ARBA" id="ARBA00022723"/>
    </source>
</evidence>
<dbReference type="GO" id="GO:0042364">
    <property type="term" value="P:water-soluble vitamin biosynthetic process"/>
    <property type="evidence" value="ECO:0007669"/>
    <property type="project" value="UniProtKB-ARBA"/>
</dbReference>
<dbReference type="EMBL" id="LSZW01000065">
    <property type="protein sequence ID" value="KXK64232.1"/>
    <property type="molecule type" value="Genomic_DNA"/>
</dbReference>
<dbReference type="OrthoDB" id="9801120at2"/>
<dbReference type="InterPro" id="IPR024007">
    <property type="entry name" value="FeFe-hyd_mat_HydG"/>
</dbReference>
<dbReference type="STRING" id="626937.HMPREF3293_02876"/>
<reference evidence="8 9" key="1">
    <citation type="submission" date="2016-02" db="EMBL/GenBank/DDBJ databases">
        <authorList>
            <person name="Wen L."/>
            <person name="He K."/>
            <person name="Yang H."/>
        </authorList>
    </citation>
    <scope>NUCLEOTIDE SEQUENCE [LARGE SCALE GENOMIC DNA]</scope>
    <source>
        <strain evidence="8 9">DSM 22607</strain>
    </source>
</reference>
<dbReference type="AlphaFoldDB" id="A0A136Q0M4"/>
<keyword evidence="4" id="KW-0479">Metal-binding</keyword>
<dbReference type="InterPro" id="IPR010722">
    <property type="entry name" value="BATS_dom"/>
</dbReference>
<accession>A0A136Q0M4</accession>
<dbReference type="PANTHER" id="PTHR43583">
    <property type="entry name" value="2-IMINOACETATE SYNTHASE"/>
    <property type="match status" value="1"/>
</dbReference>
<dbReference type="NCBIfam" id="TIGR03955">
    <property type="entry name" value="rSAM_HydG"/>
    <property type="match status" value="1"/>
</dbReference>
<proteinExistence type="predicted"/>
<dbReference type="InterPro" id="IPR058240">
    <property type="entry name" value="rSAM_sf"/>
</dbReference>
<organism evidence="8 9">
    <name type="scientific">Christensenella minuta</name>
    <dbReference type="NCBI Taxonomy" id="626937"/>
    <lineage>
        <taxon>Bacteria</taxon>
        <taxon>Bacillati</taxon>
        <taxon>Bacillota</taxon>
        <taxon>Clostridia</taxon>
        <taxon>Christensenellales</taxon>
        <taxon>Christensenellaceae</taxon>
        <taxon>Christensenella</taxon>
    </lineage>
</organism>
<dbReference type="GO" id="GO:0044272">
    <property type="term" value="P:sulfur compound biosynthetic process"/>
    <property type="evidence" value="ECO:0007669"/>
    <property type="project" value="UniProtKB-ARBA"/>
</dbReference>
<keyword evidence="3" id="KW-0949">S-adenosyl-L-methionine</keyword>